<dbReference type="InterPro" id="IPR014217">
    <property type="entry name" value="Spore_III_AA"/>
</dbReference>
<dbReference type="HOGENOM" id="CLU_052793_0_0_9"/>
<dbReference type="KEGG" id="rix:RO1_12020"/>
<dbReference type="InterPro" id="IPR027417">
    <property type="entry name" value="P-loop_NTPase"/>
</dbReference>
<reference evidence="4 5" key="2">
    <citation type="submission" date="2010-03" db="EMBL/GenBank/DDBJ databases">
        <authorList>
            <person name="Pajon A."/>
        </authorList>
    </citation>
    <scope>NUCLEOTIDE SEQUENCE [LARGE SCALE GENOMIC DNA]</scope>
    <source>
        <strain evidence="4 5">XB6B4</strain>
    </source>
</reference>
<dbReference type="InterPro" id="IPR045735">
    <property type="entry name" value="Spore_III_AA_AAA+_ATPase"/>
</dbReference>
<evidence type="ECO:0000256" key="2">
    <source>
        <dbReference type="ARBA" id="ARBA00022840"/>
    </source>
</evidence>
<evidence type="ECO:0000256" key="1">
    <source>
        <dbReference type="ARBA" id="ARBA00022741"/>
    </source>
</evidence>
<dbReference type="Pfam" id="PF19568">
    <property type="entry name" value="Spore_III_AA"/>
    <property type="match status" value="1"/>
</dbReference>
<keyword evidence="1" id="KW-0547">Nucleotide-binding</keyword>
<dbReference type="SUPFAM" id="SSF52540">
    <property type="entry name" value="P-loop containing nucleoside triphosphate hydrolases"/>
    <property type="match status" value="1"/>
</dbReference>
<accession>D4KWV6</accession>
<name>D4KWV6_9FIRM</name>
<dbReference type="NCBIfam" id="TIGR02858">
    <property type="entry name" value="spore_III_AA"/>
    <property type="match status" value="1"/>
</dbReference>
<dbReference type="GO" id="GO:0005524">
    <property type="term" value="F:ATP binding"/>
    <property type="evidence" value="ECO:0007669"/>
    <property type="project" value="UniProtKB-KW"/>
</dbReference>
<keyword evidence="2" id="KW-0067">ATP-binding</keyword>
<evidence type="ECO:0000313" key="4">
    <source>
        <dbReference type="EMBL" id="CBL11846.1"/>
    </source>
</evidence>
<feature type="domain" description="Stage III sporulation protein AA AAA+ ATPase" evidence="3">
    <location>
        <begin position="12"/>
        <end position="260"/>
    </location>
</feature>
<gene>
    <name evidence="4" type="ORF">RO1_12020</name>
</gene>
<dbReference type="PANTHER" id="PTHR20953">
    <property type="entry name" value="KINASE-RELATED"/>
    <property type="match status" value="1"/>
</dbReference>
<reference evidence="4 5" key="1">
    <citation type="submission" date="2010-03" db="EMBL/GenBank/DDBJ databases">
        <title>The genome sequence of Roseburia intestinalis XB6B4.</title>
        <authorList>
            <consortium name="metaHIT consortium -- http://www.metahit.eu/"/>
            <person name="Pajon A."/>
            <person name="Turner K."/>
            <person name="Parkhill J."/>
            <person name="Bernalier A."/>
        </authorList>
    </citation>
    <scope>NUCLEOTIDE SEQUENCE [LARGE SCALE GENOMIC DNA]</scope>
    <source>
        <strain evidence="4 5">XB6B4</strain>
    </source>
</reference>
<evidence type="ECO:0000313" key="5">
    <source>
        <dbReference type="Proteomes" id="UP000008953"/>
    </source>
</evidence>
<dbReference type="PANTHER" id="PTHR20953:SF3">
    <property type="entry name" value="P-LOOP CONTAINING NUCLEOSIDE TRIPHOSPHATE HYDROLASES SUPERFAMILY PROTEIN"/>
    <property type="match status" value="1"/>
</dbReference>
<evidence type="ECO:0000259" key="3">
    <source>
        <dbReference type="Pfam" id="PF19568"/>
    </source>
</evidence>
<organism evidence="4 5">
    <name type="scientific">Roseburia intestinalis XB6B4</name>
    <dbReference type="NCBI Taxonomy" id="718255"/>
    <lineage>
        <taxon>Bacteria</taxon>
        <taxon>Bacillati</taxon>
        <taxon>Bacillota</taxon>
        <taxon>Clostridia</taxon>
        <taxon>Lachnospirales</taxon>
        <taxon>Lachnospiraceae</taxon>
        <taxon>Roseburia</taxon>
    </lineage>
</organism>
<protein>
    <submittedName>
        <fullName evidence="4">Stage III sporulation protein AA</fullName>
    </submittedName>
</protein>
<dbReference type="PATRIC" id="fig|718255.3.peg.2401"/>
<dbReference type="Proteomes" id="UP000008953">
    <property type="component" value="Chromosome"/>
</dbReference>
<dbReference type="EMBL" id="FP929050">
    <property type="protein sequence ID" value="CBL11846.1"/>
    <property type="molecule type" value="Genomic_DNA"/>
</dbReference>
<dbReference type="Gene3D" id="3.40.50.300">
    <property type="entry name" value="P-loop containing nucleotide triphosphate hydrolases"/>
    <property type="match status" value="1"/>
</dbReference>
<dbReference type="AlphaFoldDB" id="D4KWV6"/>
<proteinExistence type="predicted"/>
<sequence length="269" mass="30094">MDGEMCACVRESVQNARACYRITGADIAEMLSYISEYSLYAYQEELRQGYITIEGGHRVGIAGEIAKDREGITGIKYISFMNIRVAHEKKGCAEKILPFLKDGESIYNTLLVSKPGAGKTTCLRDCIRSLSNGKEGWEGMKICVVDERSEIAACHLGIPQNDMGIRTDVLSGCGKSEGMMLMLRSMSPQIIAVDELGGKKDFQAVEQAACSGVRILGTVHADTVEELWEKPYLKKWMKRGIFERFILIRHNRSGERDFQVFNGKREQLC</sequence>